<gene>
    <name evidence="1" type="ORF">SDC9_157587</name>
</gene>
<accession>A0A645F9Q5</accession>
<proteinExistence type="predicted"/>
<dbReference type="EMBL" id="VSSQ01056431">
    <property type="protein sequence ID" value="MPN10292.1"/>
    <property type="molecule type" value="Genomic_DNA"/>
</dbReference>
<comment type="caution">
    <text evidence="1">The sequence shown here is derived from an EMBL/GenBank/DDBJ whole genome shotgun (WGS) entry which is preliminary data.</text>
</comment>
<organism evidence="1">
    <name type="scientific">bioreactor metagenome</name>
    <dbReference type="NCBI Taxonomy" id="1076179"/>
    <lineage>
        <taxon>unclassified sequences</taxon>
        <taxon>metagenomes</taxon>
        <taxon>ecological metagenomes</taxon>
    </lineage>
</organism>
<name>A0A645F9Q5_9ZZZZ</name>
<evidence type="ECO:0000313" key="1">
    <source>
        <dbReference type="EMBL" id="MPN10292.1"/>
    </source>
</evidence>
<sequence length="61" mass="6759">MGIADVGQVGSQPVQVKDRLDAFDIRQHRLHPEAAAALPVAQHAVELLHQRRLVAFQRTVP</sequence>
<reference evidence="1" key="1">
    <citation type="submission" date="2019-08" db="EMBL/GenBank/DDBJ databases">
        <authorList>
            <person name="Kucharzyk K."/>
            <person name="Murdoch R.W."/>
            <person name="Higgins S."/>
            <person name="Loffler F."/>
        </authorList>
    </citation>
    <scope>NUCLEOTIDE SEQUENCE</scope>
</reference>
<protein>
    <submittedName>
        <fullName evidence="1">Uncharacterized protein</fullName>
    </submittedName>
</protein>
<dbReference type="AlphaFoldDB" id="A0A645F9Q5"/>